<protein>
    <submittedName>
        <fullName evidence="1">Uncharacterized protein</fullName>
    </submittedName>
</protein>
<dbReference type="EMBL" id="GEFM01007104">
    <property type="protein sequence ID" value="JAP68692.1"/>
    <property type="molecule type" value="mRNA"/>
</dbReference>
<accession>A0A131XQN6</accession>
<evidence type="ECO:0000313" key="1">
    <source>
        <dbReference type="EMBL" id="JAP68692.1"/>
    </source>
</evidence>
<feature type="non-terminal residue" evidence="1">
    <location>
        <position position="1"/>
    </location>
</feature>
<dbReference type="AlphaFoldDB" id="A0A131XQN6"/>
<proteinExistence type="evidence at transcript level"/>
<reference evidence="1" key="1">
    <citation type="submission" date="2016-02" db="EMBL/GenBank/DDBJ databases">
        <title>RNAseq analyses of the midgut from blood- or serum-fed Ixodes ricinus ticks.</title>
        <authorList>
            <person name="Perner J."/>
            <person name="Provaznik J."/>
            <person name="Schrenkova J."/>
            <person name="Urbanova V."/>
            <person name="Ribeiro J.M."/>
            <person name="Kopacek P."/>
        </authorList>
    </citation>
    <scope>NUCLEOTIDE SEQUENCE</scope>
    <source>
        <tissue evidence="1">Gut</tissue>
    </source>
</reference>
<organism evidence="1">
    <name type="scientific">Ixodes ricinus</name>
    <name type="common">Common tick</name>
    <name type="synonym">Acarus ricinus</name>
    <dbReference type="NCBI Taxonomy" id="34613"/>
    <lineage>
        <taxon>Eukaryota</taxon>
        <taxon>Metazoa</taxon>
        <taxon>Ecdysozoa</taxon>
        <taxon>Arthropoda</taxon>
        <taxon>Chelicerata</taxon>
        <taxon>Arachnida</taxon>
        <taxon>Acari</taxon>
        <taxon>Parasitiformes</taxon>
        <taxon>Ixodida</taxon>
        <taxon>Ixodoidea</taxon>
        <taxon>Ixodidae</taxon>
        <taxon>Ixodinae</taxon>
        <taxon>Ixodes</taxon>
    </lineage>
</organism>
<name>A0A131XQN6_IXORI</name>
<sequence>TPHSHSQPPSTQRCPLLKAKQTLSLFEMVEVSHFSRISVSKKTSRHTYSQLSRPIEGAVVPIEMAVIWMIVVEQRCEAGSATRK</sequence>